<gene>
    <name evidence="1" type="ORF">CPELA_01960</name>
</gene>
<dbReference type="InterPro" id="IPR029063">
    <property type="entry name" value="SAM-dependent_MTases_sf"/>
</dbReference>
<evidence type="ECO:0000313" key="1">
    <source>
        <dbReference type="EMBL" id="QAU51690.1"/>
    </source>
</evidence>
<protein>
    <submittedName>
        <fullName evidence="1">Uncharacterized protein</fullName>
    </submittedName>
</protein>
<dbReference type="Gene3D" id="3.40.50.150">
    <property type="entry name" value="Vaccinia Virus protein VP39"/>
    <property type="match status" value="1"/>
</dbReference>
<accession>A0A410W6W9</accession>
<dbReference type="EMBL" id="CP035299">
    <property type="protein sequence ID" value="QAU51690.1"/>
    <property type="molecule type" value="Genomic_DNA"/>
</dbReference>
<reference evidence="1 2" key="1">
    <citation type="submission" date="2019-01" db="EMBL/GenBank/DDBJ databases">
        <authorList>
            <person name="Ruckert C."/>
            <person name="Busche T."/>
            <person name="Kalinowski J."/>
        </authorList>
    </citation>
    <scope>NUCLEOTIDE SEQUENCE [LARGE SCALE GENOMIC DNA]</scope>
    <source>
        <strain evidence="1 2">136/3</strain>
    </source>
</reference>
<name>A0A410W6W9_9CORY</name>
<proteinExistence type="predicted"/>
<keyword evidence="2" id="KW-1185">Reference proteome</keyword>
<evidence type="ECO:0000313" key="2">
    <source>
        <dbReference type="Proteomes" id="UP000288929"/>
    </source>
</evidence>
<dbReference type="KEGG" id="cpeg:CPELA_01960"/>
<dbReference type="AlphaFoldDB" id="A0A410W6W9"/>
<organism evidence="1 2">
    <name type="scientific">Corynebacterium pelargi</name>
    <dbReference type="NCBI Taxonomy" id="1471400"/>
    <lineage>
        <taxon>Bacteria</taxon>
        <taxon>Bacillati</taxon>
        <taxon>Actinomycetota</taxon>
        <taxon>Actinomycetes</taxon>
        <taxon>Mycobacteriales</taxon>
        <taxon>Corynebacteriaceae</taxon>
        <taxon>Corynebacterium</taxon>
    </lineage>
</organism>
<dbReference type="Proteomes" id="UP000288929">
    <property type="component" value="Chromosome"/>
</dbReference>
<sequence>MVDALADKRLESEMEGLEKFYQSVRVRASEVTSASGKQQVVKELYERFFRKAFKKQAEALGIVYTPVDIVDFILRGADELSKKHFARGLTDEGVHVLEAFNPTWIQNGGTVELAA</sequence>